<protein>
    <recommendedName>
        <fullName evidence="3">AMP-dependent ligase C-terminal domain-containing protein</fullName>
    </recommendedName>
</protein>
<dbReference type="EMBL" id="AYTS01000103">
    <property type="protein sequence ID" value="OOP56064.1"/>
    <property type="molecule type" value="Genomic_DNA"/>
</dbReference>
<proteinExistence type="predicted"/>
<dbReference type="SUPFAM" id="SSF56801">
    <property type="entry name" value="Acetyl-CoA synthetase-like"/>
    <property type="match status" value="1"/>
</dbReference>
<dbReference type="STRING" id="1004156.AYP45_11225"/>
<accession>A0A1V4ASF2</accession>
<dbReference type="Gene3D" id="3.40.50.12780">
    <property type="entry name" value="N-terminal domain of ligase-like"/>
    <property type="match status" value="1"/>
</dbReference>
<evidence type="ECO:0000313" key="1">
    <source>
        <dbReference type="EMBL" id="OOP56064.1"/>
    </source>
</evidence>
<dbReference type="Proteomes" id="UP000189681">
    <property type="component" value="Unassembled WGS sequence"/>
</dbReference>
<dbReference type="PANTHER" id="PTHR36932:SF1">
    <property type="entry name" value="CAPSULAR POLYSACCHARIDE BIOSYNTHESIS PROTEIN"/>
    <property type="match status" value="1"/>
</dbReference>
<evidence type="ECO:0000313" key="2">
    <source>
        <dbReference type="Proteomes" id="UP000189681"/>
    </source>
</evidence>
<organism evidence="1 2">
    <name type="scientific">Candidatus Brocadia carolinensis</name>
    <dbReference type="NCBI Taxonomy" id="1004156"/>
    <lineage>
        <taxon>Bacteria</taxon>
        <taxon>Pseudomonadati</taxon>
        <taxon>Planctomycetota</taxon>
        <taxon>Candidatus Brocadiia</taxon>
        <taxon>Candidatus Brocadiales</taxon>
        <taxon>Candidatus Brocadiaceae</taxon>
        <taxon>Candidatus Brocadia</taxon>
    </lineage>
</organism>
<dbReference type="InterPro" id="IPR053158">
    <property type="entry name" value="CapK_Type1_Caps_Biosynth"/>
</dbReference>
<evidence type="ECO:0008006" key="3">
    <source>
        <dbReference type="Google" id="ProtNLM"/>
    </source>
</evidence>
<dbReference type="PANTHER" id="PTHR36932">
    <property type="entry name" value="CAPSULAR POLYSACCHARIDE BIOSYNTHESIS PROTEIN"/>
    <property type="match status" value="1"/>
</dbReference>
<reference evidence="1 2" key="1">
    <citation type="journal article" date="2017" name="Water Res.">
        <title>Discovery and metagenomic analysis of an anammox bacterial enrichment related to Candidatus "Brocadia caroliniensis" in a full-scale glycerol-fed nitritation-denitritation separate centrate treatment process.</title>
        <authorList>
            <person name="Park H."/>
            <person name="Brotto A.C."/>
            <person name="van Loosdrecht M.C."/>
            <person name="Chandran K."/>
        </authorList>
    </citation>
    <scope>NUCLEOTIDE SEQUENCE [LARGE SCALE GENOMIC DNA]</scope>
    <source>
        <strain evidence="1">26THWARD</strain>
    </source>
</reference>
<comment type="caution">
    <text evidence="1">The sequence shown here is derived from an EMBL/GenBank/DDBJ whole genome shotgun (WGS) entry which is preliminary data.</text>
</comment>
<sequence length="317" mass="36683">MYIDPRGEFLDKAVNLRAMMENGMKFTDRFMEITNPENFAKKTWYQMARIFRKERLSVYDSVETNVNKFIEYAPDIFIGYPSIFILMANYITQNNLKIKPPKKIFTTAEVLFDADRAKIKITFDCDVIDMYGCTELRRLAWECSMHEGYHTDIDCAVVEIVKDDILDTEDGNVVVTGLHNYAMPLIRYQTGDIARTSQHACSCGRGFPLIKHIKGRTDDMVMLPSGKIISPRCINILDYIEGIDRYRIIQEEKGQFLVQIERSKQFSEKTGDTIREQIRKGCLNEDVTIKIKEVKNIPQEKSGKTRTVISKIGKIER</sequence>
<gene>
    <name evidence="1" type="ORF">AYP45_11225</name>
</gene>
<dbReference type="AlphaFoldDB" id="A0A1V4ASF2"/>
<name>A0A1V4ASF2_9BACT</name>
<dbReference type="InterPro" id="IPR042099">
    <property type="entry name" value="ANL_N_sf"/>
</dbReference>